<evidence type="ECO:0000313" key="4">
    <source>
        <dbReference type="EMBL" id="MXP75769.1"/>
    </source>
</evidence>
<dbReference type="Proteomes" id="UP000460412">
    <property type="component" value="Unassembled WGS sequence"/>
</dbReference>
<evidence type="ECO:0000256" key="1">
    <source>
        <dbReference type="ARBA" id="ARBA00023125"/>
    </source>
</evidence>
<dbReference type="InterPro" id="IPR001647">
    <property type="entry name" value="HTH_TetR"/>
</dbReference>
<reference evidence="4 5" key="1">
    <citation type="submission" date="2019-12" db="EMBL/GenBank/DDBJ databases">
        <title>Sporaefaciens musculi gen. nov., sp. nov., a novel bacterium isolated from the caecum of an obese mouse.</title>
        <authorList>
            <person name="Rasmussen T.S."/>
            <person name="Streidl T."/>
            <person name="Hitch T.C.A."/>
            <person name="Wortmann E."/>
            <person name="Deptula P."/>
            <person name="Hansen M."/>
            <person name="Nielsen D.S."/>
            <person name="Clavel T."/>
            <person name="Vogensen F.K."/>
        </authorList>
    </citation>
    <scope>NUCLEOTIDE SEQUENCE [LARGE SCALE GENOMIC DNA]</scope>
    <source>
        <strain evidence="4 5">WCA-9-b2</strain>
    </source>
</reference>
<keyword evidence="5" id="KW-1185">Reference proteome</keyword>
<dbReference type="SUPFAM" id="SSF46689">
    <property type="entry name" value="Homeodomain-like"/>
    <property type="match status" value="1"/>
</dbReference>
<dbReference type="RefSeq" id="WP_159750968.1">
    <property type="nucleotide sequence ID" value="NZ_CASZNZ010000031.1"/>
</dbReference>
<name>A0A7X3MG33_9FIRM</name>
<dbReference type="Gene3D" id="1.10.357.10">
    <property type="entry name" value="Tetracycline Repressor, domain 2"/>
    <property type="match status" value="1"/>
</dbReference>
<proteinExistence type="predicted"/>
<dbReference type="EMBL" id="WUQX01000001">
    <property type="protein sequence ID" value="MXP75769.1"/>
    <property type="molecule type" value="Genomic_DNA"/>
</dbReference>
<evidence type="ECO:0000313" key="5">
    <source>
        <dbReference type="Proteomes" id="UP000460412"/>
    </source>
</evidence>
<feature type="domain" description="HTH tetR-type" evidence="3">
    <location>
        <begin position="6"/>
        <end position="66"/>
    </location>
</feature>
<dbReference type="PANTHER" id="PTHR43479">
    <property type="entry name" value="ACREF/ENVCD OPERON REPRESSOR-RELATED"/>
    <property type="match status" value="1"/>
</dbReference>
<evidence type="ECO:0000256" key="2">
    <source>
        <dbReference type="PROSITE-ProRule" id="PRU00335"/>
    </source>
</evidence>
<protein>
    <submittedName>
        <fullName evidence="4">TetR/AcrR family transcriptional regulator</fullName>
    </submittedName>
</protein>
<dbReference type="AlphaFoldDB" id="A0A7X3MG33"/>
<dbReference type="InterPro" id="IPR009057">
    <property type="entry name" value="Homeodomain-like_sf"/>
</dbReference>
<accession>A0A7X3MG33</accession>
<dbReference type="InterPro" id="IPR050624">
    <property type="entry name" value="HTH-type_Tx_Regulator"/>
</dbReference>
<gene>
    <name evidence="4" type="ORF">GN277_10365</name>
</gene>
<dbReference type="PANTHER" id="PTHR43479:SF7">
    <property type="entry name" value="TETR-FAMILY TRANSCRIPTIONAL REGULATOR"/>
    <property type="match status" value="1"/>
</dbReference>
<dbReference type="PROSITE" id="PS50977">
    <property type="entry name" value="HTH_TETR_2"/>
    <property type="match status" value="1"/>
</dbReference>
<comment type="caution">
    <text evidence="4">The sequence shown here is derived from an EMBL/GenBank/DDBJ whole genome shotgun (WGS) entry which is preliminary data.</text>
</comment>
<evidence type="ECO:0000259" key="3">
    <source>
        <dbReference type="PROSITE" id="PS50977"/>
    </source>
</evidence>
<organism evidence="4 5">
    <name type="scientific">Sporofaciens musculi</name>
    <dbReference type="NCBI Taxonomy" id="2681861"/>
    <lineage>
        <taxon>Bacteria</taxon>
        <taxon>Bacillati</taxon>
        <taxon>Bacillota</taxon>
        <taxon>Clostridia</taxon>
        <taxon>Lachnospirales</taxon>
        <taxon>Lachnospiraceae</taxon>
        <taxon>Sporofaciens</taxon>
    </lineage>
</organism>
<keyword evidence="1 2" id="KW-0238">DNA-binding</keyword>
<dbReference type="GO" id="GO:0003677">
    <property type="term" value="F:DNA binding"/>
    <property type="evidence" value="ECO:0007669"/>
    <property type="project" value="UniProtKB-UniRule"/>
</dbReference>
<feature type="DNA-binding region" description="H-T-H motif" evidence="2">
    <location>
        <begin position="29"/>
        <end position="48"/>
    </location>
</feature>
<sequence>MDLRIEKTERGIKNAFIQLRSKKPLEKITVRELCELACINKSTFYSHYRDIYDLSDNMEEELVRSIINSISHPEYIMEHPAEFTKELCFAYLSQNTLTMIIFSGSQRNNLVDRIETSIKEMVFQKYPDCREDAVWNIVLSYCIQGAYHTFQRNREGDMNTLIEVIGRLTEGVKGVYEYTLMDAVHPPR</sequence>